<keyword evidence="2" id="KW-0812">Transmembrane</keyword>
<dbReference type="InterPro" id="IPR007577">
    <property type="entry name" value="GlycoTrfase_DXD_sugar-bd_CS"/>
</dbReference>
<evidence type="ECO:0000313" key="5">
    <source>
        <dbReference type="Proteomes" id="UP001372338"/>
    </source>
</evidence>
<reference evidence="4 5" key="1">
    <citation type="submission" date="2024-01" db="EMBL/GenBank/DDBJ databases">
        <title>The genomes of 5 underutilized Papilionoideae crops provide insights into root nodulation and disease resistanc.</title>
        <authorList>
            <person name="Yuan L."/>
        </authorList>
    </citation>
    <scope>NUCLEOTIDE SEQUENCE [LARGE SCALE GENOMIC DNA]</scope>
    <source>
        <strain evidence="4">ZHUSHIDOU_FW_LH</strain>
        <tissue evidence="4">Leaf</tissue>
    </source>
</reference>
<gene>
    <name evidence="4" type="ORF">RIF29_30446</name>
</gene>
<sequence length="436" mass="49566">MSSKKLSQNIYEYRLKSFIPKSPTFYAILFVAIFLFVYVDNVYSNSAQFVDLIGHETVEEGDNAQTDVSTKPSTTNNDDIFSTEKKVEAEDEEEEDEAETEIVDPLIPPKNVSREERIAWFRSQLPELQILKSSSISQQFHSRVVTFLNGGCTMLFFIIWLSPAQSFGKRDFLTMDTLFKAHPQGCLLIISKSMDSKRGYRILKPLLDRGFKVYAVTPDLPFLVKNTPAEAWLEEMNSGNKDPGYIPLSQNLANLIRLAMLYKYGGVYMDTDIIVVKNFSGLRNAIGAQSVDPVTKQWDIINNAVMVYDINHPIVMDFIKEFASTFDGNRWGYNGPFLVTRVIKRVGNKPGYNLTISPPEAFYPVDWLQIGRLFKKPGSEAEIRWVESKLNELCEGQTYAVHLWNKRSRKLDIEEGSVMAKLVSNHCVVCGDITKP</sequence>
<feature type="compositionally biased region" description="Acidic residues" evidence="1">
    <location>
        <begin position="89"/>
        <end position="101"/>
    </location>
</feature>
<accession>A0AAN9EG75</accession>
<dbReference type="AlphaFoldDB" id="A0AAN9EG75"/>
<comment type="caution">
    <text evidence="4">The sequence shown here is derived from an EMBL/GenBank/DDBJ whole genome shotgun (WGS) entry which is preliminary data.</text>
</comment>
<organism evidence="4 5">
    <name type="scientific">Crotalaria pallida</name>
    <name type="common">Smooth rattlebox</name>
    <name type="synonym">Crotalaria striata</name>
    <dbReference type="NCBI Taxonomy" id="3830"/>
    <lineage>
        <taxon>Eukaryota</taxon>
        <taxon>Viridiplantae</taxon>
        <taxon>Streptophyta</taxon>
        <taxon>Embryophyta</taxon>
        <taxon>Tracheophyta</taxon>
        <taxon>Spermatophyta</taxon>
        <taxon>Magnoliopsida</taxon>
        <taxon>eudicotyledons</taxon>
        <taxon>Gunneridae</taxon>
        <taxon>Pentapetalae</taxon>
        <taxon>rosids</taxon>
        <taxon>fabids</taxon>
        <taxon>Fabales</taxon>
        <taxon>Fabaceae</taxon>
        <taxon>Papilionoideae</taxon>
        <taxon>50 kb inversion clade</taxon>
        <taxon>genistoids sensu lato</taxon>
        <taxon>core genistoids</taxon>
        <taxon>Crotalarieae</taxon>
        <taxon>Crotalaria</taxon>
    </lineage>
</organism>
<dbReference type="Gene3D" id="3.90.550.20">
    <property type="match status" value="1"/>
</dbReference>
<feature type="transmembrane region" description="Helical" evidence="2">
    <location>
        <begin position="140"/>
        <end position="161"/>
    </location>
</feature>
<protein>
    <recommendedName>
        <fullName evidence="3">Alpha 1,4-glycosyltransferase domain-containing protein</fullName>
    </recommendedName>
</protein>
<dbReference type="InterPro" id="IPR007652">
    <property type="entry name" value="A1-4-GlycosylTfrase_dom"/>
</dbReference>
<feature type="domain" description="Alpha 1,4-glycosyltransferase" evidence="3">
    <location>
        <begin position="309"/>
        <end position="430"/>
    </location>
</feature>
<feature type="region of interest" description="Disordered" evidence="1">
    <location>
        <begin position="61"/>
        <end position="101"/>
    </location>
</feature>
<feature type="transmembrane region" description="Helical" evidence="2">
    <location>
        <begin position="21"/>
        <end position="39"/>
    </location>
</feature>
<dbReference type="PANTHER" id="PTHR46781:SF7">
    <property type="entry name" value="ALPHA 1,4-GLYCOSYLTRANSFERASE FAMILY PROTEIN"/>
    <property type="match status" value="1"/>
</dbReference>
<dbReference type="PANTHER" id="PTHR46781">
    <property type="entry name" value="ALPHA 1,4-GLYCOSYLTRANSFERASE FAMILY PROTEIN"/>
    <property type="match status" value="1"/>
</dbReference>
<dbReference type="InterPro" id="IPR044789">
    <property type="entry name" value="Put_A1-4-GlycosylTfrase_plant"/>
</dbReference>
<name>A0AAN9EG75_CROPI</name>
<dbReference type="Pfam" id="PF04572">
    <property type="entry name" value="Gb3_synth"/>
    <property type="match status" value="1"/>
</dbReference>
<evidence type="ECO:0000259" key="3">
    <source>
        <dbReference type="Pfam" id="PF04572"/>
    </source>
</evidence>
<evidence type="ECO:0000313" key="4">
    <source>
        <dbReference type="EMBL" id="KAK7256889.1"/>
    </source>
</evidence>
<keyword evidence="2" id="KW-1133">Transmembrane helix</keyword>
<evidence type="ECO:0000256" key="1">
    <source>
        <dbReference type="SAM" id="MobiDB-lite"/>
    </source>
</evidence>
<dbReference type="SUPFAM" id="SSF53448">
    <property type="entry name" value="Nucleotide-diphospho-sugar transferases"/>
    <property type="match status" value="1"/>
</dbReference>
<keyword evidence="5" id="KW-1185">Reference proteome</keyword>
<dbReference type="Pfam" id="PF04488">
    <property type="entry name" value="Gly_transf_sug"/>
    <property type="match status" value="1"/>
</dbReference>
<proteinExistence type="predicted"/>
<keyword evidence="2" id="KW-0472">Membrane</keyword>
<dbReference type="EMBL" id="JAYWIO010000006">
    <property type="protein sequence ID" value="KAK7256889.1"/>
    <property type="molecule type" value="Genomic_DNA"/>
</dbReference>
<dbReference type="Proteomes" id="UP001372338">
    <property type="component" value="Unassembled WGS sequence"/>
</dbReference>
<feature type="compositionally biased region" description="Polar residues" evidence="1">
    <location>
        <begin position="63"/>
        <end position="80"/>
    </location>
</feature>
<evidence type="ECO:0000256" key="2">
    <source>
        <dbReference type="SAM" id="Phobius"/>
    </source>
</evidence>
<dbReference type="InterPro" id="IPR029044">
    <property type="entry name" value="Nucleotide-diphossugar_trans"/>
</dbReference>